<dbReference type="InterPro" id="IPR002575">
    <property type="entry name" value="Aminoglycoside_PTrfase"/>
</dbReference>
<dbReference type="GO" id="GO:0005524">
    <property type="term" value="F:ATP binding"/>
    <property type="evidence" value="ECO:0007669"/>
    <property type="project" value="InterPro"/>
</dbReference>
<keyword evidence="4" id="KW-1185">Reference proteome</keyword>
<dbReference type="EMBL" id="SNXZ01000008">
    <property type="protein sequence ID" value="TDP92237.1"/>
    <property type="molecule type" value="Genomic_DNA"/>
</dbReference>
<sequence>MVGRVSSSAGDGSGGHRSLDPGGVHRWAGELAGRGYRPAPLAAGVEGAVFRLGNGAVAKVWNSRTEAEIARLATFLDAVGGAGLPFRTPEILDVGHLSDAVFSIERELSGVPLFPDHTGQSPPLEPERLRCITDVLAALAAVTPRDELKVLPVLDEPDPLWGAGDFTTALGRLVLDRVERSCEHMRAAVPDVGELARALADRLSAMDAGPDGLIHGDLIPANILVDDGGRVTALLDFGFFSTVGPPAFDAAVAMAIFDMYGPARLASRVAMEELVRGTFGYPWETLAVYLAAYAVVTMTLFGSSEQEGHFHWCAEVLRRPDVMAAL</sequence>
<gene>
    <name evidence="3" type="ORF">EV186_108450</name>
</gene>
<feature type="region of interest" description="Disordered" evidence="1">
    <location>
        <begin position="1"/>
        <end position="23"/>
    </location>
</feature>
<proteinExistence type="predicted"/>
<evidence type="ECO:0000313" key="4">
    <source>
        <dbReference type="Proteomes" id="UP000295444"/>
    </source>
</evidence>
<dbReference type="InterPro" id="IPR000719">
    <property type="entry name" value="Prot_kinase_dom"/>
</dbReference>
<protein>
    <submittedName>
        <fullName evidence="3">Phosphotransferase family enzyme</fullName>
    </submittedName>
</protein>
<dbReference type="Pfam" id="PF01636">
    <property type="entry name" value="APH"/>
    <property type="match status" value="1"/>
</dbReference>
<dbReference type="GO" id="GO:0004672">
    <property type="term" value="F:protein kinase activity"/>
    <property type="evidence" value="ECO:0007669"/>
    <property type="project" value="InterPro"/>
</dbReference>
<evidence type="ECO:0000259" key="2">
    <source>
        <dbReference type="PROSITE" id="PS50011"/>
    </source>
</evidence>
<comment type="caution">
    <text evidence="3">The sequence shown here is derived from an EMBL/GenBank/DDBJ whole genome shotgun (WGS) entry which is preliminary data.</text>
</comment>
<accession>A0A4R6RZZ7</accession>
<feature type="compositionally biased region" description="Polar residues" evidence="1">
    <location>
        <begin position="1"/>
        <end position="10"/>
    </location>
</feature>
<dbReference type="PROSITE" id="PS50011">
    <property type="entry name" value="PROTEIN_KINASE_DOM"/>
    <property type="match status" value="1"/>
</dbReference>
<dbReference type="Gene3D" id="3.90.1200.10">
    <property type="match status" value="1"/>
</dbReference>
<organism evidence="3 4">
    <name type="scientific">Labedaea rhizosphaerae</name>
    <dbReference type="NCBI Taxonomy" id="598644"/>
    <lineage>
        <taxon>Bacteria</taxon>
        <taxon>Bacillati</taxon>
        <taxon>Actinomycetota</taxon>
        <taxon>Actinomycetes</taxon>
        <taxon>Pseudonocardiales</taxon>
        <taxon>Pseudonocardiaceae</taxon>
        <taxon>Labedaea</taxon>
    </lineage>
</organism>
<feature type="domain" description="Protein kinase" evidence="2">
    <location>
        <begin position="46"/>
        <end position="326"/>
    </location>
</feature>
<keyword evidence="3" id="KW-0808">Transferase</keyword>
<reference evidence="3 4" key="1">
    <citation type="submission" date="2019-03" db="EMBL/GenBank/DDBJ databases">
        <title>Genomic Encyclopedia of Type Strains, Phase IV (KMG-IV): sequencing the most valuable type-strain genomes for metagenomic binning, comparative biology and taxonomic classification.</title>
        <authorList>
            <person name="Goeker M."/>
        </authorList>
    </citation>
    <scope>NUCLEOTIDE SEQUENCE [LARGE SCALE GENOMIC DNA]</scope>
    <source>
        <strain evidence="3 4">DSM 45361</strain>
    </source>
</reference>
<dbReference type="Proteomes" id="UP000295444">
    <property type="component" value="Unassembled WGS sequence"/>
</dbReference>
<dbReference type="SUPFAM" id="SSF56112">
    <property type="entry name" value="Protein kinase-like (PK-like)"/>
    <property type="match status" value="1"/>
</dbReference>
<dbReference type="InterPro" id="IPR011009">
    <property type="entry name" value="Kinase-like_dom_sf"/>
</dbReference>
<name>A0A4R6RZZ7_LABRH</name>
<dbReference type="AlphaFoldDB" id="A0A4R6RZZ7"/>
<evidence type="ECO:0000256" key="1">
    <source>
        <dbReference type="SAM" id="MobiDB-lite"/>
    </source>
</evidence>
<evidence type="ECO:0000313" key="3">
    <source>
        <dbReference type="EMBL" id="TDP92237.1"/>
    </source>
</evidence>